<evidence type="ECO:0000313" key="4">
    <source>
        <dbReference type="Proteomes" id="UP001295423"/>
    </source>
</evidence>
<accession>A0AAD2JH70</accession>
<dbReference type="Proteomes" id="UP001295423">
    <property type="component" value="Unassembled WGS sequence"/>
</dbReference>
<name>A0AAD2JH70_9STRA</name>
<keyword evidence="4" id="KW-1185">Reference proteome</keyword>
<reference evidence="3" key="1">
    <citation type="submission" date="2023-08" db="EMBL/GenBank/DDBJ databases">
        <authorList>
            <person name="Audoor S."/>
            <person name="Bilcke G."/>
        </authorList>
    </citation>
    <scope>NUCLEOTIDE SEQUENCE</scope>
</reference>
<feature type="domain" description="Helicase-associated" evidence="2">
    <location>
        <begin position="105"/>
        <end position="162"/>
    </location>
</feature>
<evidence type="ECO:0000256" key="1">
    <source>
        <dbReference type="SAM" id="MobiDB-lite"/>
    </source>
</evidence>
<proteinExistence type="predicted"/>
<feature type="region of interest" description="Disordered" evidence="1">
    <location>
        <begin position="30"/>
        <end position="96"/>
    </location>
</feature>
<dbReference type="Pfam" id="PF03457">
    <property type="entry name" value="HA"/>
    <property type="match status" value="1"/>
</dbReference>
<sequence>MKSKLLLITSTKDLASYSYPTMTIVVMNNKTKKKRRKRSTVFAREKDSAPEKDCAPPVATKDAIAAPKKDDAPSVAAKGPPTVEEHVETGNAPKGSVLLANPSQNEVWERNYQQYYKFYQVHKHLTLPKSHPNYVRLSKWLTNQRHHRKAMKPDRLRKLQEINYAATPKPREDHERNWD</sequence>
<dbReference type="Gene3D" id="6.10.140.530">
    <property type="match status" value="1"/>
</dbReference>
<dbReference type="AlphaFoldDB" id="A0AAD2JH70"/>
<feature type="compositionally biased region" description="Basic residues" evidence="1">
    <location>
        <begin position="30"/>
        <end position="39"/>
    </location>
</feature>
<protein>
    <recommendedName>
        <fullName evidence="2">Helicase-associated domain-containing protein</fullName>
    </recommendedName>
</protein>
<dbReference type="InterPro" id="IPR005114">
    <property type="entry name" value="Helicase_assoc"/>
</dbReference>
<comment type="caution">
    <text evidence="3">The sequence shown here is derived from an EMBL/GenBank/DDBJ whole genome shotgun (WGS) entry which is preliminary data.</text>
</comment>
<organism evidence="3 4">
    <name type="scientific">Cylindrotheca closterium</name>
    <dbReference type="NCBI Taxonomy" id="2856"/>
    <lineage>
        <taxon>Eukaryota</taxon>
        <taxon>Sar</taxon>
        <taxon>Stramenopiles</taxon>
        <taxon>Ochrophyta</taxon>
        <taxon>Bacillariophyta</taxon>
        <taxon>Bacillariophyceae</taxon>
        <taxon>Bacillariophycidae</taxon>
        <taxon>Bacillariales</taxon>
        <taxon>Bacillariaceae</taxon>
        <taxon>Cylindrotheca</taxon>
    </lineage>
</organism>
<evidence type="ECO:0000313" key="3">
    <source>
        <dbReference type="EMBL" id="CAJ1950512.1"/>
    </source>
</evidence>
<feature type="compositionally biased region" description="Basic and acidic residues" evidence="1">
    <location>
        <begin position="43"/>
        <end position="54"/>
    </location>
</feature>
<dbReference type="EMBL" id="CAKOGP040001770">
    <property type="protein sequence ID" value="CAJ1950512.1"/>
    <property type="molecule type" value="Genomic_DNA"/>
</dbReference>
<gene>
    <name evidence="3" type="ORF">CYCCA115_LOCUS12616</name>
</gene>
<evidence type="ECO:0000259" key="2">
    <source>
        <dbReference type="Pfam" id="PF03457"/>
    </source>
</evidence>